<dbReference type="AlphaFoldDB" id="A0AAN1UUQ6"/>
<dbReference type="EMBL" id="CP030139">
    <property type="protein sequence ID" value="AZB72822.1"/>
    <property type="molecule type" value="Genomic_DNA"/>
</dbReference>
<dbReference type="Pfam" id="PF00534">
    <property type="entry name" value="Glycos_transf_1"/>
    <property type="match status" value="1"/>
</dbReference>
<evidence type="ECO:0000259" key="1">
    <source>
        <dbReference type="Pfam" id="PF00534"/>
    </source>
</evidence>
<dbReference type="RefSeq" id="WP_208673092.1">
    <property type="nucleotide sequence ID" value="NZ_CP030139.2"/>
</dbReference>
<accession>A0AAN1UUQ6</accession>
<dbReference type="GO" id="GO:0016757">
    <property type="term" value="F:glycosyltransferase activity"/>
    <property type="evidence" value="ECO:0007669"/>
    <property type="project" value="InterPro"/>
</dbReference>
<evidence type="ECO:0000313" key="3">
    <source>
        <dbReference type="Proteomes" id="UP000267249"/>
    </source>
</evidence>
<dbReference type="CDD" id="cd03802">
    <property type="entry name" value="GT4_AviGT4-like"/>
    <property type="match status" value="1"/>
</dbReference>
<feature type="domain" description="Glycosyl transferase family 1" evidence="1">
    <location>
        <begin position="182"/>
        <end position="333"/>
    </location>
</feature>
<dbReference type="Gene3D" id="3.40.50.2000">
    <property type="entry name" value="Glycogen Phosphorylase B"/>
    <property type="match status" value="2"/>
</dbReference>
<sequence>MTARRFLFVSTPVGPLGSGRGGGVELTLPNLAKALIQQGHQVTVLAPAGSVLPDLPLETVPGTWQSTAQSHGRATPAEIPAESVLAQMWEWVRQQQAQFDLILNFAYDWLPFYLTPFLTTPVAHLVSMGSLSEVMDQAIATMLDRVPGSIAVHSQAQAATFPFGDRCLCIGNALDLSTYNFNPEPEPVLGWVGRLAPEKGLEDAIQAAQQAGLPLRVWGALTEPDYWQTLQQRFGDRAVSYQGFVSTAELQQGLGRCQGLLMTPKWVEAFGNVAIEALACGVPVIAYARGGPLEIIEQGKSGWLVEPDRIESLVDAIGQLSAIDRQRCRERAEAEFSLAAMGRRLEAWLLPLATG</sequence>
<dbReference type="SUPFAM" id="SSF53756">
    <property type="entry name" value="UDP-Glycosyltransferase/glycogen phosphorylase"/>
    <property type="match status" value="1"/>
</dbReference>
<dbReference type="PANTHER" id="PTHR45947:SF3">
    <property type="entry name" value="SULFOQUINOVOSYL TRANSFERASE SQD2"/>
    <property type="match status" value="1"/>
</dbReference>
<organism evidence="2 3">
    <name type="scientific">Synechococcus elongatus PCC 11801</name>
    <dbReference type="NCBI Taxonomy" id="2219813"/>
    <lineage>
        <taxon>Bacteria</taxon>
        <taxon>Bacillati</taxon>
        <taxon>Cyanobacteriota</taxon>
        <taxon>Cyanophyceae</taxon>
        <taxon>Synechococcales</taxon>
        <taxon>Synechococcaceae</taxon>
        <taxon>Synechococcus</taxon>
    </lineage>
</organism>
<dbReference type="InterPro" id="IPR050194">
    <property type="entry name" value="Glycosyltransferase_grp1"/>
</dbReference>
<name>A0AAN1UUQ6_SYNEL</name>
<gene>
    <name evidence="2" type="ORF">DOP62_08935</name>
</gene>
<evidence type="ECO:0000313" key="2">
    <source>
        <dbReference type="EMBL" id="AZB72822.1"/>
    </source>
</evidence>
<dbReference type="PANTHER" id="PTHR45947">
    <property type="entry name" value="SULFOQUINOVOSYL TRANSFERASE SQD2"/>
    <property type="match status" value="1"/>
</dbReference>
<dbReference type="Proteomes" id="UP000267249">
    <property type="component" value="Chromosome"/>
</dbReference>
<dbReference type="InterPro" id="IPR001296">
    <property type="entry name" value="Glyco_trans_1"/>
</dbReference>
<proteinExistence type="predicted"/>
<protein>
    <submittedName>
        <fullName evidence="2">Glycosyltransferase family 4 protein</fullName>
    </submittedName>
</protein>
<reference evidence="2 3" key="1">
    <citation type="journal article" date="2018" name="Sci. Rep.">
        <title>Genome Features and Biochemical Characteristics of a Robust, Fast Growing and Naturally Transformable Cyanobacterium Synechococcus elongatus PCC 11801 Isolated from India.</title>
        <authorList>
            <person name="Jaiswal D."/>
            <person name="Sengupta A."/>
            <person name="Sohoni S."/>
            <person name="Sengupta S."/>
            <person name="Phadnavis A.G."/>
            <person name="Pakrasi H.B."/>
            <person name="Wangikar P.P."/>
        </authorList>
    </citation>
    <scope>NUCLEOTIDE SEQUENCE [LARGE SCALE GENOMIC DNA]</scope>
    <source>
        <strain evidence="2 3">PCC 11801</strain>
    </source>
</reference>